<accession>A0A8S5NE65</accession>
<dbReference type="Pfam" id="PF00078">
    <property type="entry name" value="RVT_1"/>
    <property type="match status" value="1"/>
</dbReference>
<sequence>MKRYLKDFELSFEFVKYSIYDCLNGSTSGHQRWTRHDTSMFFGEYVEKLVAKNSMVITSRRKLEKRIREIANSDREKLYFIADYIAKEMYQEIKERRIKLEPIKYDDRYDPLSKKIRRIGIASMKQQCYDYIAVNAMKKMFDAKIGHYQCASLKNKGQLFGKDAVETWVRTNPKKCAWVFKADVKQFYPSVPHPTLKSFLRRDIKNDDILYLAYTLIDTYEEGLCIGSYFCQYAANYYLSYAYHFVSEKLYSERRGKRLNLVHHVLFYMDDILLLGSNKKHVKKAANELEKYLNNTLGLKLKPTYQLFPLDSRPIDMMGYKIFSYKTVVRKRIFDRANKVYVKMKNPKNEMSLGDAYKVVSYYGYFKHTYSKKYAKKVKLDKTVKKAKEVISNASKSSI</sequence>
<reference evidence="2" key="1">
    <citation type="journal article" date="2021" name="Proc. Natl. Acad. Sci. U.S.A.">
        <title>A Catalog of Tens of Thousands of Viruses from Human Metagenomes Reveals Hidden Associations with Chronic Diseases.</title>
        <authorList>
            <person name="Tisza M.J."/>
            <person name="Buck C.B."/>
        </authorList>
    </citation>
    <scope>NUCLEOTIDE SEQUENCE</scope>
    <source>
        <strain evidence="2">CtUse40</strain>
    </source>
</reference>
<evidence type="ECO:0000259" key="1">
    <source>
        <dbReference type="PROSITE" id="PS50878"/>
    </source>
</evidence>
<dbReference type="CDD" id="cd01646">
    <property type="entry name" value="RT_Bac_retron_I"/>
    <property type="match status" value="1"/>
</dbReference>
<dbReference type="EMBL" id="BK015139">
    <property type="protein sequence ID" value="DAD92554.1"/>
    <property type="molecule type" value="Genomic_DNA"/>
</dbReference>
<evidence type="ECO:0000313" key="2">
    <source>
        <dbReference type="EMBL" id="DAD92554.1"/>
    </source>
</evidence>
<proteinExistence type="predicted"/>
<feature type="domain" description="Reverse transcriptase" evidence="1">
    <location>
        <begin position="1"/>
        <end position="322"/>
    </location>
</feature>
<dbReference type="InterPro" id="IPR043502">
    <property type="entry name" value="DNA/RNA_pol_sf"/>
</dbReference>
<protein>
    <recommendedName>
        <fullName evidence="1">Reverse transcriptase domain-containing protein</fullName>
    </recommendedName>
</protein>
<dbReference type="PROSITE" id="PS50878">
    <property type="entry name" value="RT_POL"/>
    <property type="match status" value="1"/>
</dbReference>
<dbReference type="InterPro" id="IPR000477">
    <property type="entry name" value="RT_dom"/>
</dbReference>
<name>A0A8S5NE65_9CAUD</name>
<organism evidence="2">
    <name type="scientific">Siphoviridae sp. ctUse40</name>
    <dbReference type="NCBI Taxonomy" id="2826356"/>
    <lineage>
        <taxon>Viruses</taxon>
        <taxon>Duplodnaviria</taxon>
        <taxon>Heunggongvirae</taxon>
        <taxon>Uroviricota</taxon>
        <taxon>Caudoviricetes</taxon>
    </lineage>
</organism>
<dbReference type="SUPFAM" id="SSF56672">
    <property type="entry name" value="DNA/RNA polymerases"/>
    <property type="match status" value="1"/>
</dbReference>